<keyword evidence="6 9" id="KW-0460">Magnesium</keyword>
<comment type="subcellular location">
    <subcellularLocation>
        <location evidence="9">Cytoplasm</location>
    </subcellularLocation>
</comment>
<feature type="binding site" evidence="9">
    <location>
        <begin position="88"/>
        <end position="90"/>
    </location>
    <ligand>
        <name>ATP</name>
        <dbReference type="ChEBI" id="CHEBI:30616"/>
    </ligand>
</feature>
<feature type="binding site" evidence="9">
    <location>
        <position position="98"/>
    </location>
    <ligand>
        <name>ATP</name>
        <dbReference type="ChEBI" id="CHEBI:30616"/>
    </ligand>
</feature>
<keyword evidence="2 9" id="KW-0808">Transferase</keyword>
<feature type="binding site" evidence="9">
    <location>
        <begin position="9"/>
        <end position="10"/>
    </location>
    <ligand>
        <name>ATP</name>
        <dbReference type="ChEBI" id="CHEBI:30616"/>
    </ligand>
</feature>
<keyword evidence="4 9" id="KW-0547">Nucleotide-binding</keyword>
<dbReference type="GO" id="GO:0004595">
    <property type="term" value="F:pantetheine-phosphate adenylyltransferase activity"/>
    <property type="evidence" value="ECO:0007669"/>
    <property type="project" value="UniProtKB-EC"/>
</dbReference>
<name>A0ABS2GPT8_9BURK</name>
<sequence>MTIAIYAGTFDPFTLGHEDVLRRAQQIFDEVIVAVAADTGKNTFFSYEERVQLARDTLGNLKGVKVLGFEGLLSEFVKKTGATVLIRGVRNGSDFDYETRMACVNHALNQNVQTVFFPPMNGTQSISGSLVREIHRLGGDVSAFVSPTVCKALEAKRARGKK</sequence>
<feature type="binding site" evidence="9">
    <location>
        <begin position="123"/>
        <end position="129"/>
    </location>
    <ligand>
        <name>ATP</name>
        <dbReference type="ChEBI" id="CHEBI:30616"/>
    </ligand>
</feature>
<comment type="subunit">
    <text evidence="9">Homohexamer.</text>
</comment>
<evidence type="ECO:0000256" key="1">
    <source>
        <dbReference type="ARBA" id="ARBA00022490"/>
    </source>
</evidence>
<dbReference type="NCBIfam" id="TIGR00125">
    <property type="entry name" value="cyt_tran_rel"/>
    <property type="match status" value="1"/>
</dbReference>
<keyword evidence="7 9" id="KW-0173">Coenzyme A biosynthesis</keyword>
<evidence type="ECO:0000313" key="12">
    <source>
        <dbReference type="Proteomes" id="UP000777002"/>
    </source>
</evidence>
<keyword evidence="1 9" id="KW-0963">Cytoplasm</keyword>
<comment type="catalytic activity">
    <reaction evidence="8 9">
        <text>(R)-4'-phosphopantetheine + ATP + H(+) = 3'-dephospho-CoA + diphosphate</text>
        <dbReference type="Rhea" id="RHEA:19801"/>
        <dbReference type="ChEBI" id="CHEBI:15378"/>
        <dbReference type="ChEBI" id="CHEBI:30616"/>
        <dbReference type="ChEBI" id="CHEBI:33019"/>
        <dbReference type="ChEBI" id="CHEBI:57328"/>
        <dbReference type="ChEBI" id="CHEBI:61723"/>
        <dbReference type="EC" id="2.7.7.3"/>
    </reaction>
</comment>
<evidence type="ECO:0000256" key="3">
    <source>
        <dbReference type="ARBA" id="ARBA00022695"/>
    </source>
</evidence>
<keyword evidence="5 9" id="KW-0067">ATP-binding</keyword>
<dbReference type="Gene3D" id="3.40.50.620">
    <property type="entry name" value="HUPs"/>
    <property type="match status" value="1"/>
</dbReference>
<comment type="pathway">
    <text evidence="9">Cofactor biosynthesis; coenzyme A biosynthesis; CoA from (R)-pantothenate: step 4/5.</text>
</comment>
<feature type="binding site" evidence="9">
    <location>
        <position position="41"/>
    </location>
    <ligand>
        <name>substrate</name>
    </ligand>
</feature>
<gene>
    <name evidence="9 11" type="primary">coaD</name>
    <name evidence="11" type="ORF">H5985_00820</name>
</gene>
<dbReference type="HAMAP" id="MF_00151">
    <property type="entry name" value="PPAT_bact"/>
    <property type="match status" value="1"/>
</dbReference>
<evidence type="ECO:0000256" key="2">
    <source>
        <dbReference type="ARBA" id="ARBA00022679"/>
    </source>
</evidence>
<dbReference type="Proteomes" id="UP000777002">
    <property type="component" value="Unassembled WGS sequence"/>
</dbReference>
<comment type="caution">
    <text evidence="11">The sequence shown here is derived from an EMBL/GenBank/DDBJ whole genome shotgun (WGS) entry which is preliminary data.</text>
</comment>
<accession>A0ABS2GPT8</accession>
<evidence type="ECO:0000256" key="6">
    <source>
        <dbReference type="ARBA" id="ARBA00022842"/>
    </source>
</evidence>
<dbReference type="EC" id="2.7.7.3" evidence="9"/>
<protein>
    <recommendedName>
        <fullName evidence="9">Phosphopantetheine adenylyltransferase</fullName>
        <ecNumber evidence="9">2.7.7.3</ecNumber>
    </recommendedName>
    <alternativeName>
        <fullName evidence="9">Dephospho-CoA pyrophosphorylase</fullName>
    </alternativeName>
    <alternativeName>
        <fullName evidence="9">Pantetheine-phosphate adenylyltransferase</fullName>
        <shortName evidence="9">PPAT</shortName>
    </alternativeName>
</protein>
<proteinExistence type="inferred from homology"/>
<dbReference type="PRINTS" id="PR01020">
    <property type="entry name" value="LPSBIOSNTHSS"/>
</dbReference>
<dbReference type="InterPro" id="IPR001980">
    <property type="entry name" value="PPAT"/>
</dbReference>
<dbReference type="EMBL" id="JACJKX010000001">
    <property type="protein sequence ID" value="MBM6927825.1"/>
    <property type="molecule type" value="Genomic_DNA"/>
</dbReference>
<dbReference type="InterPro" id="IPR014729">
    <property type="entry name" value="Rossmann-like_a/b/a_fold"/>
</dbReference>
<dbReference type="CDD" id="cd02163">
    <property type="entry name" value="PPAT"/>
    <property type="match status" value="1"/>
</dbReference>
<evidence type="ECO:0000256" key="5">
    <source>
        <dbReference type="ARBA" id="ARBA00022840"/>
    </source>
</evidence>
<evidence type="ECO:0000256" key="8">
    <source>
        <dbReference type="ARBA" id="ARBA00029346"/>
    </source>
</evidence>
<keyword evidence="3 9" id="KW-0548">Nucleotidyltransferase</keyword>
<dbReference type="Pfam" id="PF01467">
    <property type="entry name" value="CTP_transf_like"/>
    <property type="match status" value="1"/>
</dbReference>
<comment type="function">
    <text evidence="9">Reversibly transfers an adenylyl group from ATP to 4'-phosphopantetheine, yielding dephospho-CoA (dPCoA) and pyrophosphate.</text>
</comment>
<dbReference type="NCBIfam" id="TIGR01510">
    <property type="entry name" value="coaD_prev_kdtB"/>
    <property type="match status" value="1"/>
</dbReference>
<evidence type="ECO:0000256" key="4">
    <source>
        <dbReference type="ARBA" id="ARBA00022741"/>
    </source>
</evidence>
<dbReference type="SUPFAM" id="SSF52374">
    <property type="entry name" value="Nucleotidylyl transferase"/>
    <property type="match status" value="1"/>
</dbReference>
<evidence type="ECO:0000256" key="7">
    <source>
        <dbReference type="ARBA" id="ARBA00022993"/>
    </source>
</evidence>
<feature type="domain" description="Cytidyltransferase-like" evidence="10">
    <location>
        <begin position="5"/>
        <end position="133"/>
    </location>
</feature>
<evidence type="ECO:0000313" key="11">
    <source>
        <dbReference type="EMBL" id="MBM6927825.1"/>
    </source>
</evidence>
<comment type="similarity">
    <text evidence="9">Belongs to the bacterial CoaD family.</text>
</comment>
<reference evidence="11 12" key="1">
    <citation type="journal article" date="2021" name="Sci. Rep.">
        <title>The distribution of antibiotic resistance genes in chicken gut microbiota commensals.</title>
        <authorList>
            <person name="Juricova H."/>
            <person name="Matiasovicova J."/>
            <person name="Kubasova T."/>
            <person name="Cejkova D."/>
            <person name="Rychlik I."/>
        </authorList>
    </citation>
    <scope>NUCLEOTIDE SEQUENCE [LARGE SCALE GENOMIC DNA]</scope>
    <source>
        <strain evidence="11 12">An562</strain>
    </source>
</reference>
<evidence type="ECO:0000259" key="10">
    <source>
        <dbReference type="Pfam" id="PF01467"/>
    </source>
</evidence>
<keyword evidence="12" id="KW-1185">Reference proteome</keyword>
<dbReference type="RefSeq" id="WP_205049414.1">
    <property type="nucleotide sequence ID" value="NZ_JACJKX010000001.1"/>
</dbReference>
<comment type="cofactor">
    <cofactor evidence="9">
        <name>Mg(2+)</name>
        <dbReference type="ChEBI" id="CHEBI:18420"/>
    </cofactor>
</comment>
<organism evidence="11 12">
    <name type="scientific">Parasutterella secunda</name>
    <dbReference type="NCBI Taxonomy" id="626947"/>
    <lineage>
        <taxon>Bacteria</taxon>
        <taxon>Pseudomonadati</taxon>
        <taxon>Pseudomonadota</taxon>
        <taxon>Betaproteobacteria</taxon>
        <taxon>Burkholderiales</taxon>
        <taxon>Sutterellaceae</taxon>
        <taxon>Parasutterella</taxon>
    </lineage>
</organism>
<dbReference type="PANTHER" id="PTHR21342:SF1">
    <property type="entry name" value="PHOSPHOPANTETHEINE ADENYLYLTRANSFERASE"/>
    <property type="match status" value="1"/>
</dbReference>
<feature type="binding site" evidence="9">
    <location>
        <position position="9"/>
    </location>
    <ligand>
        <name>substrate</name>
    </ligand>
</feature>
<feature type="binding site" evidence="9">
    <location>
        <position position="87"/>
    </location>
    <ligand>
        <name>substrate</name>
    </ligand>
</feature>
<evidence type="ECO:0000256" key="9">
    <source>
        <dbReference type="HAMAP-Rule" id="MF_00151"/>
    </source>
</evidence>
<feature type="site" description="Transition state stabilizer" evidence="9">
    <location>
        <position position="17"/>
    </location>
</feature>
<dbReference type="PANTHER" id="PTHR21342">
    <property type="entry name" value="PHOSPHOPANTETHEINE ADENYLYLTRANSFERASE"/>
    <property type="match status" value="1"/>
</dbReference>
<dbReference type="InterPro" id="IPR004821">
    <property type="entry name" value="Cyt_trans-like"/>
</dbReference>
<feature type="binding site" evidence="9">
    <location>
        <position position="17"/>
    </location>
    <ligand>
        <name>ATP</name>
        <dbReference type="ChEBI" id="CHEBI:30616"/>
    </ligand>
</feature>
<feature type="binding site" evidence="9">
    <location>
        <position position="73"/>
    </location>
    <ligand>
        <name>substrate</name>
    </ligand>
</feature>